<keyword evidence="3" id="KW-0472">Membrane</keyword>
<keyword evidence="3" id="KW-1133">Transmembrane helix</keyword>
<dbReference type="OrthoDB" id="5653077at2"/>
<reference evidence="4 5" key="1">
    <citation type="submission" date="2016-07" db="EMBL/GenBank/DDBJ databases">
        <authorList>
            <person name="Hassler H."/>
        </authorList>
    </citation>
    <scope>NUCLEOTIDE SEQUENCE [LARGE SCALE GENOMIC DNA]</scope>
    <source>
        <strain evidence="4 5">CDC-D5610</strain>
    </source>
</reference>
<dbReference type="PANTHER" id="PTHR38043">
    <property type="entry name" value="PROTEIN HEMX"/>
    <property type="match status" value="1"/>
</dbReference>
<organism evidence="4 5">
    <name type="scientific">Legionella clemsonensis</name>
    <dbReference type="NCBI Taxonomy" id="1867846"/>
    <lineage>
        <taxon>Bacteria</taxon>
        <taxon>Pseudomonadati</taxon>
        <taxon>Pseudomonadota</taxon>
        <taxon>Gammaproteobacteria</taxon>
        <taxon>Legionellales</taxon>
        <taxon>Legionellaceae</taxon>
        <taxon>Legionella</taxon>
    </lineage>
</organism>
<feature type="compositionally biased region" description="Basic and acidic residues" evidence="2">
    <location>
        <begin position="1"/>
        <end position="22"/>
    </location>
</feature>
<dbReference type="EMBL" id="CP016397">
    <property type="protein sequence ID" value="ASQ45049.1"/>
    <property type="molecule type" value="Genomic_DNA"/>
</dbReference>
<protein>
    <submittedName>
        <fullName evidence="4">Uroporphyrinogen-III C-methyltransferase</fullName>
        <ecNumber evidence="4">2.1.1.107</ecNumber>
    </submittedName>
</protein>
<evidence type="ECO:0000313" key="5">
    <source>
        <dbReference type="Proteomes" id="UP000201728"/>
    </source>
</evidence>
<evidence type="ECO:0000256" key="1">
    <source>
        <dbReference type="SAM" id="Coils"/>
    </source>
</evidence>
<dbReference type="Pfam" id="PF04375">
    <property type="entry name" value="HemX"/>
    <property type="match status" value="1"/>
</dbReference>
<proteinExistence type="predicted"/>
<name>A0A222NZP9_9GAMM</name>
<keyword evidence="4" id="KW-0808">Transferase</keyword>
<keyword evidence="5" id="KW-1185">Reference proteome</keyword>
<dbReference type="Proteomes" id="UP000201728">
    <property type="component" value="Chromosome"/>
</dbReference>
<dbReference type="InterPro" id="IPR007470">
    <property type="entry name" value="HemX"/>
</dbReference>
<keyword evidence="1" id="KW-0175">Coiled coil</keyword>
<evidence type="ECO:0000256" key="3">
    <source>
        <dbReference type="SAM" id="Phobius"/>
    </source>
</evidence>
<feature type="coiled-coil region" evidence="1">
    <location>
        <begin position="70"/>
        <end position="128"/>
    </location>
</feature>
<dbReference type="RefSeq" id="WP_094090148.1">
    <property type="nucleotide sequence ID" value="NZ_CP016397.1"/>
</dbReference>
<feature type="transmembrane region" description="Helical" evidence="3">
    <location>
        <begin position="40"/>
        <end position="63"/>
    </location>
</feature>
<sequence>MANNKEEQTKKLSSKPHLDNTRKTTTSKAETVSIINSPKLSLGIVLLAVLLALIALIFAIYSLHMNKQSVMKAEKETHSLTAEFNRLKQQQMQAQSLTTSVETLTKAQTELQRQLQAIDQELRTAMQQRLYQREDWNLLKARYYLELAQINAHWSNDQQTSIALLKQADALLSSLSEQPVFTVRQAIAQEITQLQATPRVDIAGLLSQLDAAERNLSNLPLKQPLGKTQNKAEAKKKTSWREHLQQSLNSLGDLIVIRRHDEAIEPLLSPLQQSLLEEVIRLNLAEAQWALLHNNPKVYQIALTKSINTIKRAFDEKAPATQTIIHQLETLQQQKLDVAKPTLDKALPLLNQLIENKSRELSTPALKEGELSQ</sequence>
<dbReference type="GO" id="GO:0004851">
    <property type="term" value="F:uroporphyrin-III C-methyltransferase activity"/>
    <property type="evidence" value="ECO:0007669"/>
    <property type="project" value="UniProtKB-EC"/>
</dbReference>
<dbReference type="GO" id="GO:0032259">
    <property type="term" value="P:methylation"/>
    <property type="evidence" value="ECO:0007669"/>
    <property type="project" value="UniProtKB-KW"/>
</dbReference>
<accession>A0A222NZP9</accession>
<dbReference type="PANTHER" id="PTHR38043:SF1">
    <property type="entry name" value="PROTEIN HEMX"/>
    <property type="match status" value="1"/>
</dbReference>
<keyword evidence="3" id="KW-0812">Transmembrane</keyword>
<evidence type="ECO:0000313" key="4">
    <source>
        <dbReference type="EMBL" id="ASQ45049.1"/>
    </source>
</evidence>
<keyword evidence="4" id="KW-0489">Methyltransferase</keyword>
<dbReference type="AlphaFoldDB" id="A0A222NZP9"/>
<evidence type="ECO:0000256" key="2">
    <source>
        <dbReference type="SAM" id="MobiDB-lite"/>
    </source>
</evidence>
<dbReference type="EC" id="2.1.1.107" evidence="4"/>
<gene>
    <name evidence="4" type="primary">hemX</name>
    <name evidence="4" type="ORF">clem_02435</name>
</gene>
<dbReference type="KEGG" id="lcd:clem_02435"/>
<feature type="region of interest" description="Disordered" evidence="2">
    <location>
        <begin position="1"/>
        <end position="30"/>
    </location>
</feature>